<organism evidence="1 2">
    <name type="scientific">Aliidongia dinghuensis</name>
    <dbReference type="NCBI Taxonomy" id="1867774"/>
    <lineage>
        <taxon>Bacteria</taxon>
        <taxon>Pseudomonadati</taxon>
        <taxon>Pseudomonadota</taxon>
        <taxon>Alphaproteobacteria</taxon>
        <taxon>Rhodospirillales</taxon>
        <taxon>Dongiaceae</taxon>
        <taxon>Aliidongia</taxon>
    </lineage>
</organism>
<name>A0A8J2YXS9_9PROT</name>
<dbReference type="InterPro" id="IPR053165">
    <property type="entry name" value="HSI-I_assembly_Hcp1"/>
</dbReference>
<proteinExistence type="predicted"/>
<dbReference type="RefSeq" id="WP_189050201.1">
    <property type="nucleotide sequence ID" value="NZ_BMJQ01000013.1"/>
</dbReference>
<dbReference type="Gene3D" id="2.30.110.20">
    <property type="entry name" value="Hcp1-like"/>
    <property type="match status" value="1"/>
</dbReference>
<accession>A0A8J2YXS9</accession>
<gene>
    <name evidence="1" type="ORF">GCM10011611_46100</name>
</gene>
<dbReference type="PANTHER" id="PTHR36152">
    <property type="entry name" value="CYTOPLASMIC PROTEIN-RELATED"/>
    <property type="match status" value="1"/>
</dbReference>
<dbReference type="PANTHER" id="PTHR36152:SF1">
    <property type="entry name" value="UBIQUITIN-LIKE DOMAIN-CONTAINING PROTEIN"/>
    <property type="match status" value="1"/>
</dbReference>
<dbReference type="Pfam" id="PF05638">
    <property type="entry name" value="T6SS_HCP"/>
    <property type="match status" value="1"/>
</dbReference>
<comment type="caution">
    <text evidence="1">The sequence shown here is derived from an EMBL/GenBank/DDBJ whole genome shotgun (WGS) entry which is preliminary data.</text>
</comment>
<reference evidence="1" key="1">
    <citation type="journal article" date="2014" name="Int. J. Syst. Evol. Microbiol.">
        <title>Complete genome sequence of Corynebacterium casei LMG S-19264T (=DSM 44701T), isolated from a smear-ripened cheese.</title>
        <authorList>
            <consortium name="US DOE Joint Genome Institute (JGI-PGF)"/>
            <person name="Walter F."/>
            <person name="Albersmeier A."/>
            <person name="Kalinowski J."/>
            <person name="Ruckert C."/>
        </authorList>
    </citation>
    <scope>NUCLEOTIDE SEQUENCE</scope>
    <source>
        <strain evidence="1">CGMCC 1.15725</strain>
    </source>
</reference>
<keyword evidence="2" id="KW-1185">Reference proteome</keyword>
<dbReference type="AlphaFoldDB" id="A0A8J2YXS9"/>
<dbReference type="InterPro" id="IPR008514">
    <property type="entry name" value="T6SS_Hcp"/>
</dbReference>
<reference evidence="1" key="2">
    <citation type="submission" date="2020-09" db="EMBL/GenBank/DDBJ databases">
        <authorList>
            <person name="Sun Q."/>
            <person name="Zhou Y."/>
        </authorList>
    </citation>
    <scope>NUCLEOTIDE SEQUENCE</scope>
    <source>
        <strain evidence="1">CGMCC 1.15725</strain>
    </source>
</reference>
<dbReference type="SUPFAM" id="SSF141452">
    <property type="entry name" value="Hcp1-like"/>
    <property type="match status" value="1"/>
</dbReference>
<evidence type="ECO:0000313" key="2">
    <source>
        <dbReference type="Proteomes" id="UP000646365"/>
    </source>
</evidence>
<dbReference type="EMBL" id="BMJQ01000013">
    <property type="protein sequence ID" value="GGF34646.1"/>
    <property type="molecule type" value="Genomic_DNA"/>
</dbReference>
<sequence length="158" mass="17348">MAIYMQFDGIQGDVTETKHTTWIELNSCQWGVGRGISSTVGSSAERESTAPTISEIVVTKENDVASGKLMQEALSGHGKQVQIDFTRTFKDSQEIYLTITLTNTIISGYSHSSSGERPMETLSLNFTKIQYTTNQMKPDGTQGDPDHVIYDLSTAQTS</sequence>
<dbReference type="InterPro" id="IPR036624">
    <property type="entry name" value="Hcp1-lik_sf"/>
</dbReference>
<evidence type="ECO:0000313" key="1">
    <source>
        <dbReference type="EMBL" id="GGF34646.1"/>
    </source>
</evidence>
<protein>
    <recommendedName>
        <fullName evidence="3">Type VI secretion system secreted protein Hcp</fullName>
    </recommendedName>
</protein>
<evidence type="ECO:0008006" key="3">
    <source>
        <dbReference type="Google" id="ProtNLM"/>
    </source>
</evidence>
<dbReference type="Proteomes" id="UP000646365">
    <property type="component" value="Unassembled WGS sequence"/>
</dbReference>